<evidence type="ECO:0000313" key="2">
    <source>
        <dbReference type="EMBL" id="CAE0261667.1"/>
    </source>
</evidence>
<dbReference type="Gene3D" id="3.40.30.10">
    <property type="entry name" value="Glutaredoxin"/>
    <property type="match status" value="1"/>
</dbReference>
<dbReference type="PANTHER" id="PTHR45374">
    <property type="entry name" value="GLUTATHIONE S-TRANSFERASE TCHQD"/>
    <property type="match status" value="1"/>
</dbReference>
<dbReference type="EMBL" id="HBIB01036818">
    <property type="protein sequence ID" value="CAE0261668.1"/>
    <property type="molecule type" value="Transcribed_RNA"/>
</dbReference>
<evidence type="ECO:0000313" key="3">
    <source>
        <dbReference type="EMBL" id="CAE0261668.1"/>
    </source>
</evidence>
<dbReference type="InterPro" id="IPR036249">
    <property type="entry name" value="Thioredoxin-like_sf"/>
</dbReference>
<accession>A0A7S3GBE4</accession>
<reference evidence="3" key="1">
    <citation type="submission" date="2021-01" db="EMBL/GenBank/DDBJ databases">
        <authorList>
            <person name="Corre E."/>
            <person name="Pelletier E."/>
            <person name="Niang G."/>
            <person name="Scheremetjew M."/>
            <person name="Finn R."/>
            <person name="Kale V."/>
            <person name="Holt S."/>
            <person name="Cochrane G."/>
            <person name="Meng A."/>
            <person name="Brown T."/>
            <person name="Cohen L."/>
        </authorList>
    </citation>
    <scope>NUCLEOTIDE SEQUENCE</scope>
    <source>
        <strain evidence="3">NIES-2562</strain>
    </source>
</reference>
<dbReference type="InterPro" id="IPR004046">
    <property type="entry name" value="GST_C"/>
</dbReference>
<dbReference type="PROSITE" id="PS50405">
    <property type="entry name" value="GST_CTER"/>
    <property type="match status" value="1"/>
</dbReference>
<dbReference type="Pfam" id="PF00043">
    <property type="entry name" value="GST_C"/>
    <property type="match status" value="1"/>
</dbReference>
<dbReference type="PANTHER" id="PTHR45374:SF1">
    <property type="entry name" value="GLUTATHIONE S-TRANSFERASE TCHQD"/>
    <property type="match status" value="1"/>
</dbReference>
<dbReference type="SUPFAM" id="SSF47616">
    <property type="entry name" value="GST C-terminal domain-like"/>
    <property type="match status" value="1"/>
</dbReference>
<dbReference type="CDD" id="cd00299">
    <property type="entry name" value="GST_C_family"/>
    <property type="match status" value="1"/>
</dbReference>
<dbReference type="SUPFAM" id="SSF52833">
    <property type="entry name" value="Thioredoxin-like"/>
    <property type="match status" value="1"/>
</dbReference>
<protein>
    <recommendedName>
        <fullName evidence="1">GST C-terminal domain-containing protein</fullName>
    </recommendedName>
</protein>
<dbReference type="Pfam" id="PF13409">
    <property type="entry name" value="GST_N_2"/>
    <property type="match status" value="1"/>
</dbReference>
<dbReference type="InterPro" id="IPR036282">
    <property type="entry name" value="Glutathione-S-Trfase_C_sf"/>
</dbReference>
<name>A0A7S3GBE4_9EUKA</name>
<dbReference type="Gene3D" id="1.20.1050.10">
    <property type="match status" value="1"/>
</dbReference>
<dbReference type="CDD" id="cd00570">
    <property type="entry name" value="GST_N_family"/>
    <property type="match status" value="1"/>
</dbReference>
<dbReference type="GO" id="GO:0004364">
    <property type="term" value="F:glutathione transferase activity"/>
    <property type="evidence" value="ECO:0007669"/>
    <property type="project" value="InterPro"/>
</dbReference>
<gene>
    <name evidence="2" type="ORF">PBIL07802_LOCUS23960</name>
    <name evidence="3" type="ORF">PBIL07802_LOCUS23961</name>
</gene>
<evidence type="ECO:0000259" key="1">
    <source>
        <dbReference type="PROSITE" id="PS50405"/>
    </source>
</evidence>
<proteinExistence type="predicted"/>
<dbReference type="InterPro" id="IPR010987">
    <property type="entry name" value="Glutathione-S-Trfase_C-like"/>
</dbReference>
<dbReference type="EMBL" id="HBIB01036817">
    <property type="protein sequence ID" value="CAE0261667.1"/>
    <property type="molecule type" value="Transcribed_RNA"/>
</dbReference>
<sequence>MHRLITIRASHFCEKARWALDAAGVKYVEESHFPLLNRAFTVPKGGVTTPLLVCPDGKVLKDSNDIVRYADAHLTAPSKLIPQEWEGDIAKWMDKANQIGIHSRRVVYFHLFKYMDSSVYETLSDGVGTLEKVVGWSLLPLIKFAIKKGLRVDERGHNISKEKLDKLLDEVDGQLEGKQYIVGNGFSAADLAVASLLAPIIFPPFYGAHLPDFRESPPQVKALVEQYRARPSGKHCMAMFSQLRKSKL</sequence>
<dbReference type="InterPro" id="IPR044617">
    <property type="entry name" value="TCHQD"/>
</dbReference>
<dbReference type="AlphaFoldDB" id="A0A7S3GBE4"/>
<dbReference type="InterPro" id="IPR004045">
    <property type="entry name" value="Glutathione_S-Trfase_N"/>
</dbReference>
<feature type="domain" description="GST C-terminal" evidence="1">
    <location>
        <begin position="112"/>
        <end position="248"/>
    </location>
</feature>
<organism evidence="3">
    <name type="scientific">Palpitomonas bilix</name>
    <dbReference type="NCBI Taxonomy" id="652834"/>
    <lineage>
        <taxon>Eukaryota</taxon>
        <taxon>Eukaryota incertae sedis</taxon>
    </lineage>
</organism>